<feature type="domain" description="Glycosyltransferase 2-like" evidence="1">
    <location>
        <begin position="4"/>
        <end position="145"/>
    </location>
</feature>
<evidence type="ECO:0000313" key="2">
    <source>
        <dbReference type="EMBL" id="KAB1067850.1"/>
    </source>
</evidence>
<dbReference type="RefSeq" id="WP_150939217.1">
    <property type="nucleotide sequence ID" value="NZ_WAAT01000044.1"/>
</dbReference>
<reference evidence="2 3" key="1">
    <citation type="submission" date="2019-09" db="EMBL/GenBank/DDBJ databases">
        <authorList>
            <person name="Cao W.R."/>
        </authorList>
    </citation>
    <scope>NUCLEOTIDE SEQUENCE [LARGE SCALE GENOMIC DNA]</scope>
    <source>
        <strain evidence="2 3">B1N29</strain>
    </source>
</reference>
<accession>A0A6N6MBB2</accession>
<dbReference type="PANTHER" id="PTHR43685">
    <property type="entry name" value="GLYCOSYLTRANSFERASE"/>
    <property type="match status" value="1"/>
</dbReference>
<dbReference type="CDD" id="cd06433">
    <property type="entry name" value="GT_2_WfgS_like"/>
    <property type="match status" value="1"/>
</dbReference>
<name>A0A6N6MBB2_9FLAO</name>
<dbReference type="Gene3D" id="3.90.550.10">
    <property type="entry name" value="Spore Coat Polysaccharide Biosynthesis Protein SpsA, Chain A"/>
    <property type="match status" value="1"/>
</dbReference>
<comment type="caution">
    <text evidence="2">The sequence shown here is derived from an EMBL/GenBank/DDBJ whole genome shotgun (WGS) entry which is preliminary data.</text>
</comment>
<dbReference type="EMBL" id="WAAT01000044">
    <property type="protein sequence ID" value="KAB1067850.1"/>
    <property type="molecule type" value="Genomic_DNA"/>
</dbReference>
<organism evidence="2 3">
    <name type="scientific">Pseudotamlana haliotis</name>
    <dbReference type="NCBI Taxonomy" id="2614804"/>
    <lineage>
        <taxon>Bacteria</taxon>
        <taxon>Pseudomonadati</taxon>
        <taxon>Bacteroidota</taxon>
        <taxon>Flavobacteriia</taxon>
        <taxon>Flavobacteriales</taxon>
        <taxon>Flavobacteriaceae</taxon>
        <taxon>Pseudotamlana</taxon>
    </lineage>
</organism>
<keyword evidence="2" id="KW-0808">Transferase</keyword>
<dbReference type="Proteomes" id="UP000441333">
    <property type="component" value="Unassembled WGS sequence"/>
</dbReference>
<sequence>MKITIITATYNSEAAITSCIQSVLEQNYPHIEHLIIDGVSTDGTLKTVKTLQEQHAHIKLISEPDRGIYDALNKGITHATGEVIGFVHSDDFLASPTVLSQIAAQFKSSNADGVYGDLQYVDKQNTNKVIRYWKSCAFTPKLLKKGWMPAHPTLFLKRDIYKKHGIFDLNFKIAADYDFILRIFKEHHLKFSYLPTVITNMRIGGASNRSLKNVIIKSKEDYKALNTNQIGGWYSLLYKNVSKLSQFYKK</sequence>
<dbReference type="InterPro" id="IPR001173">
    <property type="entry name" value="Glyco_trans_2-like"/>
</dbReference>
<dbReference type="SUPFAM" id="SSF53448">
    <property type="entry name" value="Nucleotide-diphospho-sugar transferases"/>
    <property type="match status" value="1"/>
</dbReference>
<gene>
    <name evidence="2" type="ORF">F6U93_09615</name>
</gene>
<evidence type="ECO:0000313" key="3">
    <source>
        <dbReference type="Proteomes" id="UP000441333"/>
    </source>
</evidence>
<proteinExistence type="predicted"/>
<keyword evidence="3" id="KW-1185">Reference proteome</keyword>
<dbReference type="GO" id="GO:0016740">
    <property type="term" value="F:transferase activity"/>
    <property type="evidence" value="ECO:0007669"/>
    <property type="project" value="UniProtKB-KW"/>
</dbReference>
<dbReference type="PANTHER" id="PTHR43685:SF2">
    <property type="entry name" value="GLYCOSYLTRANSFERASE 2-LIKE DOMAIN-CONTAINING PROTEIN"/>
    <property type="match status" value="1"/>
</dbReference>
<protein>
    <submittedName>
        <fullName evidence="2">Glycosyltransferase</fullName>
    </submittedName>
</protein>
<dbReference type="AlphaFoldDB" id="A0A6N6MBB2"/>
<evidence type="ECO:0000259" key="1">
    <source>
        <dbReference type="Pfam" id="PF00535"/>
    </source>
</evidence>
<dbReference type="InterPro" id="IPR029044">
    <property type="entry name" value="Nucleotide-diphossugar_trans"/>
</dbReference>
<dbReference type="Pfam" id="PF00535">
    <property type="entry name" value="Glycos_transf_2"/>
    <property type="match status" value="1"/>
</dbReference>
<dbReference type="InterPro" id="IPR050834">
    <property type="entry name" value="Glycosyltransf_2"/>
</dbReference>